<keyword evidence="12 15" id="KW-0627">Porphyrin biosynthesis</keyword>
<dbReference type="Proteomes" id="UP001580928">
    <property type="component" value="Unassembled WGS sequence"/>
</dbReference>
<dbReference type="SMART" id="SM00729">
    <property type="entry name" value="Elp3"/>
    <property type="match status" value="1"/>
</dbReference>
<evidence type="ECO:0000256" key="7">
    <source>
        <dbReference type="ARBA" id="ARBA00022691"/>
    </source>
</evidence>
<evidence type="ECO:0000313" key="17">
    <source>
        <dbReference type="EMBL" id="MFB5944549.1"/>
    </source>
</evidence>
<evidence type="ECO:0000256" key="2">
    <source>
        <dbReference type="ARBA" id="ARBA00004785"/>
    </source>
</evidence>
<keyword evidence="18" id="KW-1185">Reference proteome</keyword>
<proteinExistence type="inferred from homology"/>
<dbReference type="Pfam" id="PF04055">
    <property type="entry name" value="Radical_SAM"/>
    <property type="match status" value="1"/>
</dbReference>
<evidence type="ECO:0000256" key="4">
    <source>
        <dbReference type="ARBA" id="ARBA00011245"/>
    </source>
</evidence>
<dbReference type="SFLD" id="SFLDG01065">
    <property type="entry name" value="anaerobic_coproporphyrinogen-I"/>
    <property type="match status" value="1"/>
</dbReference>
<dbReference type="Gene3D" id="1.10.10.920">
    <property type="match status" value="1"/>
</dbReference>
<evidence type="ECO:0000256" key="8">
    <source>
        <dbReference type="ARBA" id="ARBA00022723"/>
    </source>
</evidence>
<comment type="pathway">
    <text evidence="2 15">Porphyrin-containing compound metabolism; protoporphyrin-IX biosynthesis; protoporphyrinogen-IX from coproporphyrinogen-III (AdoMet route): step 1/1.</text>
</comment>
<evidence type="ECO:0000256" key="14">
    <source>
        <dbReference type="ARBA" id="ARBA00048321"/>
    </source>
</evidence>
<feature type="domain" description="Radical SAM core" evidence="16">
    <location>
        <begin position="61"/>
        <end position="298"/>
    </location>
</feature>
<comment type="catalytic activity">
    <reaction evidence="14 15">
        <text>coproporphyrinogen III + 2 S-adenosyl-L-methionine = protoporphyrinogen IX + 2 5'-deoxyadenosine + 2 L-methionine + 2 CO2</text>
        <dbReference type="Rhea" id="RHEA:15425"/>
        <dbReference type="ChEBI" id="CHEBI:16526"/>
        <dbReference type="ChEBI" id="CHEBI:17319"/>
        <dbReference type="ChEBI" id="CHEBI:57307"/>
        <dbReference type="ChEBI" id="CHEBI:57309"/>
        <dbReference type="ChEBI" id="CHEBI:57844"/>
        <dbReference type="ChEBI" id="CHEBI:59789"/>
        <dbReference type="EC" id="1.3.98.3"/>
    </reaction>
</comment>
<dbReference type="InterPro" id="IPR004558">
    <property type="entry name" value="Coprogen_oxidase_HemN"/>
</dbReference>
<comment type="subcellular location">
    <subcellularLocation>
        <location evidence="1 15">Cytoplasm</location>
    </subcellularLocation>
</comment>
<dbReference type="InterPro" id="IPR006638">
    <property type="entry name" value="Elp3/MiaA/NifB-like_rSAM"/>
</dbReference>
<keyword evidence="5 15" id="KW-0004">4Fe-4S</keyword>
<dbReference type="SFLD" id="SFLDS00029">
    <property type="entry name" value="Radical_SAM"/>
    <property type="match status" value="1"/>
</dbReference>
<keyword evidence="10 15" id="KW-0408">Iron</keyword>
<keyword evidence="7 15" id="KW-0949">S-adenosyl-L-methionine</keyword>
<comment type="similarity">
    <text evidence="3 15">Belongs to the anaerobic coproporphyrinogen-III oxidase family.</text>
</comment>
<evidence type="ECO:0000256" key="13">
    <source>
        <dbReference type="ARBA" id="ARBA00024295"/>
    </source>
</evidence>
<dbReference type="GO" id="GO:0051989">
    <property type="term" value="F:coproporphyrinogen dehydrogenase activity"/>
    <property type="evidence" value="ECO:0007669"/>
    <property type="project" value="UniProtKB-EC"/>
</dbReference>
<accession>A0ABV5CAH3</accession>
<dbReference type="NCBIfam" id="TIGR00538">
    <property type="entry name" value="hemN"/>
    <property type="match status" value="1"/>
</dbReference>
<name>A0ABV5CAH3_9SPHI</name>
<evidence type="ECO:0000256" key="1">
    <source>
        <dbReference type="ARBA" id="ARBA00004496"/>
    </source>
</evidence>
<gene>
    <name evidence="17" type="primary">hemN</name>
    <name evidence="17" type="ORF">WKR92_01750</name>
</gene>
<protein>
    <recommendedName>
        <fullName evidence="15">Coproporphyrinogen-III oxidase</fullName>
        <ecNumber evidence="15">1.3.98.3</ecNumber>
    </recommendedName>
</protein>
<dbReference type="PIRSF" id="PIRSF000167">
    <property type="entry name" value="HemN"/>
    <property type="match status" value="1"/>
</dbReference>
<evidence type="ECO:0000313" key="18">
    <source>
        <dbReference type="Proteomes" id="UP001580928"/>
    </source>
</evidence>
<dbReference type="Gene3D" id="3.80.30.20">
    <property type="entry name" value="tm_1862 like domain"/>
    <property type="match status" value="1"/>
</dbReference>
<reference evidence="17 18" key="1">
    <citation type="submission" date="2024-04" db="EMBL/GenBank/DDBJ databases">
        <title>Albibacterium profundi sp. nov., isolated from sediment of the Challenger Deep of Mariana Trench.</title>
        <authorList>
            <person name="Wang Y."/>
        </authorList>
    </citation>
    <scope>NUCLEOTIDE SEQUENCE [LARGE SCALE GENOMIC DNA]</scope>
    <source>
        <strain evidence="17 18">RHL897</strain>
    </source>
</reference>
<comment type="subunit">
    <text evidence="4">Monomer.</text>
</comment>
<dbReference type="InterPro" id="IPR007197">
    <property type="entry name" value="rSAM"/>
</dbReference>
<evidence type="ECO:0000256" key="10">
    <source>
        <dbReference type="ARBA" id="ARBA00023004"/>
    </source>
</evidence>
<dbReference type="RefSeq" id="WP_375556114.1">
    <property type="nucleotide sequence ID" value="NZ_JBBVGT010000002.1"/>
</dbReference>
<keyword evidence="11 15" id="KW-0411">Iron-sulfur</keyword>
<comment type="caution">
    <text evidence="17">The sequence shown here is derived from an EMBL/GenBank/DDBJ whole genome shotgun (WGS) entry which is preliminary data.</text>
</comment>
<dbReference type="SUPFAM" id="SSF102114">
    <property type="entry name" value="Radical SAM enzymes"/>
    <property type="match status" value="1"/>
</dbReference>
<evidence type="ECO:0000256" key="3">
    <source>
        <dbReference type="ARBA" id="ARBA00005493"/>
    </source>
</evidence>
<sequence>MHQTDYHEPSSSKKSSALKNLVSKYNIAAPRYTSYPTVPYWDIENWDKNRWIDRVKMTHEKSSNEGISLYIHLPFCESLCTYCGCNTRITKNHGVEMPYLMDVLKEWELYKSHLGANILISDIHLGGGTPTFFSPENLKFLIENLLEDCRIGKNSEFSFEAHPANTTVEHLQTLYDLGFKRLSLGIQDFDPLIQFLINRKQTEAEVDYVVKEARKIGYTSINFDLIYGLPKQSLKTIRDTIEKVVNLKPDRISYYSYAHVPWLRPGQRHYNENDLPKNEEKLQLYELGKEIISRAGYKDVGMDHFAIATDSLYLASRNGKLHRNFMGYTDRYSQLMIGLGVSSISDSWHAFAQNVKKNEEYHRLLAENKLPLMKGHIHTEVDLMLRKHILDIMCTGATNWNHSIYSDYRTIISKIEEELLSLKNDGLINISDYGIEVTELGHSFLRNICMAFDKRLHDNSPTKELFSRAI</sequence>
<dbReference type="EMBL" id="JBBVGT010000002">
    <property type="protein sequence ID" value="MFB5944549.1"/>
    <property type="molecule type" value="Genomic_DNA"/>
</dbReference>
<evidence type="ECO:0000256" key="11">
    <source>
        <dbReference type="ARBA" id="ARBA00023014"/>
    </source>
</evidence>
<dbReference type="InterPro" id="IPR034505">
    <property type="entry name" value="Coproporphyrinogen-III_oxidase"/>
</dbReference>
<comment type="function">
    <text evidence="13">Involved in the heme biosynthesis. Catalyzes the anaerobic oxidative decarboxylation of propionate groups of rings A and B of coproporphyrinogen III to yield the vinyl groups in protoporphyrinogen IX.</text>
</comment>
<keyword evidence="9 15" id="KW-0560">Oxidoreductase</keyword>
<dbReference type="InterPro" id="IPR058240">
    <property type="entry name" value="rSAM_sf"/>
</dbReference>
<evidence type="ECO:0000256" key="5">
    <source>
        <dbReference type="ARBA" id="ARBA00022485"/>
    </source>
</evidence>
<comment type="cofactor">
    <cofactor evidence="15">
        <name>[4Fe-4S] cluster</name>
        <dbReference type="ChEBI" id="CHEBI:49883"/>
    </cofactor>
    <text evidence="15">Binds 1 [4Fe-4S] cluster. The cluster is coordinated with 3 cysteines and an exchangeable S-adenosyl-L-methionine.</text>
</comment>
<dbReference type="PROSITE" id="PS51918">
    <property type="entry name" value="RADICAL_SAM"/>
    <property type="match status" value="1"/>
</dbReference>
<dbReference type="EC" id="1.3.98.3" evidence="15"/>
<evidence type="ECO:0000256" key="6">
    <source>
        <dbReference type="ARBA" id="ARBA00022490"/>
    </source>
</evidence>
<keyword evidence="8 15" id="KW-0479">Metal-binding</keyword>
<evidence type="ECO:0000259" key="16">
    <source>
        <dbReference type="PROSITE" id="PS51918"/>
    </source>
</evidence>
<evidence type="ECO:0000256" key="12">
    <source>
        <dbReference type="ARBA" id="ARBA00023244"/>
    </source>
</evidence>
<organism evidence="17 18">
    <name type="scientific">Albibacterium profundi</name>
    <dbReference type="NCBI Taxonomy" id="3134906"/>
    <lineage>
        <taxon>Bacteria</taxon>
        <taxon>Pseudomonadati</taxon>
        <taxon>Bacteroidota</taxon>
        <taxon>Sphingobacteriia</taxon>
        <taxon>Sphingobacteriales</taxon>
        <taxon>Sphingobacteriaceae</taxon>
        <taxon>Albibacterium</taxon>
    </lineage>
</organism>
<evidence type="ECO:0000256" key="9">
    <source>
        <dbReference type="ARBA" id="ARBA00023002"/>
    </source>
</evidence>
<dbReference type="PANTHER" id="PTHR13932">
    <property type="entry name" value="COPROPORPHYRINIGEN III OXIDASE"/>
    <property type="match status" value="1"/>
</dbReference>
<evidence type="ECO:0000256" key="15">
    <source>
        <dbReference type="PIRNR" id="PIRNR000167"/>
    </source>
</evidence>
<dbReference type="InterPro" id="IPR023404">
    <property type="entry name" value="rSAM_horseshoe"/>
</dbReference>
<dbReference type="PANTHER" id="PTHR13932:SF6">
    <property type="entry name" value="OXYGEN-INDEPENDENT COPROPORPHYRINOGEN III OXIDASE"/>
    <property type="match status" value="1"/>
</dbReference>
<keyword evidence="6 15" id="KW-0963">Cytoplasm</keyword>
<dbReference type="SFLD" id="SFLDG01082">
    <property type="entry name" value="B12-binding_domain_containing"/>
    <property type="match status" value="1"/>
</dbReference>